<dbReference type="Gene3D" id="3.40.50.720">
    <property type="entry name" value="NAD(P)-binding Rossmann-like Domain"/>
    <property type="match status" value="1"/>
</dbReference>
<dbReference type="PIRSF" id="PIRSF000103">
    <property type="entry name" value="HIBADH"/>
    <property type="match status" value="1"/>
</dbReference>
<dbReference type="PANTHER" id="PTHR43060:SF3">
    <property type="entry name" value="2-HYDROXY-3-OXOPROPIONATE REDUCTASE"/>
    <property type="match status" value="1"/>
</dbReference>
<evidence type="ECO:0000259" key="5">
    <source>
        <dbReference type="Pfam" id="PF03446"/>
    </source>
</evidence>
<dbReference type="InterPro" id="IPR036291">
    <property type="entry name" value="NAD(P)-bd_dom_sf"/>
</dbReference>
<dbReference type="InterPro" id="IPR006398">
    <property type="entry name" value="Tartro_sem_red"/>
</dbReference>
<dbReference type="EMBL" id="CP020953">
    <property type="protein sequence ID" value="AWI06309.1"/>
    <property type="molecule type" value="Genomic_DNA"/>
</dbReference>
<feature type="domain" description="6-phosphogluconate dehydrogenase NADP-binding" evidence="5">
    <location>
        <begin position="25"/>
        <end position="184"/>
    </location>
</feature>
<dbReference type="Pfam" id="PF14833">
    <property type="entry name" value="NAD_binding_11"/>
    <property type="match status" value="1"/>
</dbReference>
<dbReference type="Gene3D" id="1.10.1040.10">
    <property type="entry name" value="N-(1-d-carboxylethyl)-l-norvaline Dehydrogenase, domain 2"/>
    <property type="match status" value="1"/>
</dbReference>
<feature type="domain" description="3-hydroxyisobutyrate dehydrogenase-like NAD-binding" evidence="6">
    <location>
        <begin position="187"/>
        <end position="307"/>
    </location>
</feature>
<evidence type="ECO:0000313" key="8">
    <source>
        <dbReference type="Proteomes" id="UP000244910"/>
    </source>
</evidence>
<dbReference type="GO" id="GO:0046487">
    <property type="term" value="P:glyoxylate metabolic process"/>
    <property type="evidence" value="ECO:0007669"/>
    <property type="project" value="InterPro"/>
</dbReference>
<accession>A0A2U8DUJ5</accession>
<dbReference type="NCBIfam" id="NF008592">
    <property type="entry name" value="PRK11559.1"/>
    <property type="match status" value="1"/>
</dbReference>
<dbReference type="InterPro" id="IPR006115">
    <property type="entry name" value="6PGDH_NADP-bd"/>
</dbReference>
<evidence type="ECO:0000256" key="1">
    <source>
        <dbReference type="ARBA" id="ARBA00009080"/>
    </source>
</evidence>
<gene>
    <name evidence="7" type="ORF">B9W14_17965</name>
</gene>
<dbReference type="KEGG" id="cdrk:B9W14_17965"/>
<evidence type="ECO:0000259" key="6">
    <source>
        <dbReference type="Pfam" id="PF14833"/>
    </source>
</evidence>
<evidence type="ECO:0000256" key="2">
    <source>
        <dbReference type="ARBA" id="ARBA00023002"/>
    </source>
</evidence>
<dbReference type="PANTHER" id="PTHR43060">
    <property type="entry name" value="3-HYDROXYISOBUTYRATE DEHYDROGENASE-LIKE 1, MITOCHONDRIAL-RELATED"/>
    <property type="match status" value="1"/>
</dbReference>
<dbReference type="NCBIfam" id="TIGR01505">
    <property type="entry name" value="tartro_sem_red"/>
    <property type="match status" value="1"/>
</dbReference>
<dbReference type="GO" id="GO:0008679">
    <property type="term" value="F:2-hydroxy-3-oxopropionate reductase activity"/>
    <property type="evidence" value="ECO:0007669"/>
    <property type="project" value="InterPro"/>
</dbReference>
<evidence type="ECO:0000256" key="4">
    <source>
        <dbReference type="PIRSR" id="PIRSR000103-1"/>
    </source>
</evidence>
<dbReference type="InterPro" id="IPR015815">
    <property type="entry name" value="HIBADH-related"/>
</dbReference>
<dbReference type="SUPFAM" id="SSF48179">
    <property type="entry name" value="6-phosphogluconate dehydrogenase C-terminal domain-like"/>
    <property type="match status" value="1"/>
</dbReference>
<dbReference type="FunFam" id="3.40.50.720:FF:000071">
    <property type="entry name" value="2-hydroxy-3-oxopropionate reductase"/>
    <property type="match status" value="1"/>
</dbReference>
<dbReference type="InterPro" id="IPR029154">
    <property type="entry name" value="HIBADH-like_NADP-bd"/>
</dbReference>
<dbReference type="GO" id="GO:0046395">
    <property type="term" value="P:carboxylic acid catabolic process"/>
    <property type="evidence" value="ECO:0007669"/>
    <property type="project" value="UniProtKB-ARBA"/>
</dbReference>
<dbReference type="Proteomes" id="UP000244910">
    <property type="component" value="Chromosome"/>
</dbReference>
<proteinExistence type="inferred from homology"/>
<dbReference type="InterPro" id="IPR013328">
    <property type="entry name" value="6PGD_dom2"/>
</dbReference>
<dbReference type="GO" id="GO:0050661">
    <property type="term" value="F:NADP binding"/>
    <property type="evidence" value="ECO:0007669"/>
    <property type="project" value="InterPro"/>
</dbReference>
<dbReference type="InterPro" id="IPR008927">
    <property type="entry name" value="6-PGluconate_DH-like_C_sf"/>
</dbReference>
<evidence type="ECO:0000256" key="3">
    <source>
        <dbReference type="ARBA" id="ARBA00023027"/>
    </source>
</evidence>
<dbReference type="GO" id="GO:0051287">
    <property type="term" value="F:NAD binding"/>
    <property type="evidence" value="ECO:0007669"/>
    <property type="project" value="InterPro"/>
</dbReference>
<feature type="active site" evidence="4">
    <location>
        <position position="193"/>
    </location>
</feature>
<evidence type="ECO:0000313" key="7">
    <source>
        <dbReference type="EMBL" id="AWI06309.1"/>
    </source>
</evidence>
<dbReference type="AlphaFoldDB" id="A0A2U8DUJ5"/>
<comment type="similarity">
    <text evidence="1">Belongs to the HIBADH-related family.</text>
</comment>
<name>A0A2U8DUJ5_9CLOT</name>
<keyword evidence="2" id="KW-0560">Oxidoreductase</keyword>
<dbReference type="RefSeq" id="WP_084572265.1">
    <property type="nucleotide sequence ID" value="NZ_CP020953.1"/>
</dbReference>
<organism evidence="7 8">
    <name type="scientific">Clostridium drakei</name>
    <dbReference type="NCBI Taxonomy" id="332101"/>
    <lineage>
        <taxon>Bacteria</taxon>
        <taxon>Bacillati</taxon>
        <taxon>Bacillota</taxon>
        <taxon>Clostridia</taxon>
        <taxon>Eubacteriales</taxon>
        <taxon>Clostridiaceae</taxon>
        <taxon>Clostridium</taxon>
    </lineage>
</organism>
<sequence>MVSKKAYKAFEDITKKLEDEIMKKNIGFIGLGIMGRPMTLNLLKAGYKVTVYDINKEAIEKLVAEGAKGAASPKEVGENSDVIITMVPNSKHVREAVLSENGVAKGAKAGSVVIDMSSITPVASKEIAKELSEFGIEMLDAPVSGGEPGAVAATLSIMVGGKEQVFESVKDVLQAMGRDIVLVGANGCGVTAKLANQVIVNLNIAAMSEALVLAAKAGIDVEKMYQAIRGGLAGSVVLDAKVPLILDRNFVPGGKISINLKDITNVMETAHSIDVPLPLCSQLLEIMHALKADGKENDDHGGIVQYYEKIAKVEVRREQ</sequence>
<dbReference type="Pfam" id="PF03446">
    <property type="entry name" value="NAD_binding_2"/>
    <property type="match status" value="1"/>
</dbReference>
<protein>
    <submittedName>
        <fullName evidence="7">2-hydroxy-3-oxopropionate reductase</fullName>
    </submittedName>
</protein>
<keyword evidence="8" id="KW-1185">Reference proteome</keyword>
<reference evidence="8" key="1">
    <citation type="submission" date="2017-04" db="EMBL/GenBank/DDBJ databases">
        <authorList>
            <person name="Song Y."/>
            <person name="Cho B.-K."/>
        </authorList>
    </citation>
    <scope>NUCLEOTIDE SEQUENCE [LARGE SCALE GENOMIC DNA]</scope>
    <source>
        <strain evidence="8">SL1</strain>
    </source>
</reference>
<keyword evidence="3" id="KW-0520">NAD</keyword>
<dbReference type="SUPFAM" id="SSF51735">
    <property type="entry name" value="NAD(P)-binding Rossmann-fold domains"/>
    <property type="match status" value="1"/>
</dbReference>
<dbReference type="OrthoDB" id="9786703at2"/>